<feature type="transmembrane region" description="Helical" evidence="1">
    <location>
        <begin position="48"/>
        <end position="67"/>
    </location>
</feature>
<dbReference type="AlphaFoldDB" id="A0A1E5GMS3"/>
<gene>
    <name evidence="2" type="ORF">BCR21_03175</name>
</gene>
<accession>A0A1E5GMS3</accession>
<evidence type="ECO:0000313" key="2">
    <source>
        <dbReference type="EMBL" id="OEG14008.1"/>
    </source>
</evidence>
<reference evidence="3" key="1">
    <citation type="submission" date="2016-09" db="EMBL/GenBank/DDBJ databases">
        <authorList>
            <person name="Gulvik C.A."/>
        </authorList>
    </citation>
    <scope>NUCLEOTIDE SEQUENCE [LARGE SCALE GENOMIC DNA]</scope>
    <source>
        <strain evidence="3">DSM 23328</strain>
    </source>
</reference>
<name>A0A1E5GMS3_9ENTE</name>
<dbReference type="STRING" id="903984.BCR21_03175"/>
<dbReference type="EMBL" id="MIJZ01000001">
    <property type="protein sequence ID" value="OEG14008.1"/>
    <property type="molecule type" value="Genomic_DNA"/>
</dbReference>
<keyword evidence="3" id="KW-1185">Reference proteome</keyword>
<comment type="caution">
    <text evidence="2">The sequence shown here is derived from an EMBL/GenBank/DDBJ whole genome shotgun (WGS) entry which is preliminary data.</text>
</comment>
<protein>
    <submittedName>
        <fullName evidence="2">Uncharacterized protein</fullName>
    </submittedName>
</protein>
<dbReference type="OrthoDB" id="2179700at2"/>
<keyword evidence="1" id="KW-0472">Membrane</keyword>
<proteinExistence type="predicted"/>
<keyword evidence="1" id="KW-0812">Transmembrane</keyword>
<evidence type="ECO:0000256" key="1">
    <source>
        <dbReference type="SAM" id="Phobius"/>
    </source>
</evidence>
<dbReference type="RefSeq" id="WP_069645058.1">
    <property type="nucleotide sequence ID" value="NZ_MIJZ01000001.1"/>
</dbReference>
<organism evidence="2 3">
    <name type="scientific">Enterococcus ureasiticus</name>
    <dbReference type="NCBI Taxonomy" id="903984"/>
    <lineage>
        <taxon>Bacteria</taxon>
        <taxon>Bacillati</taxon>
        <taxon>Bacillota</taxon>
        <taxon>Bacilli</taxon>
        <taxon>Lactobacillales</taxon>
        <taxon>Enterococcaceae</taxon>
        <taxon>Enterococcus</taxon>
    </lineage>
</organism>
<sequence>MSDNEKKILQKAMKQIEVPEEEALTALGIGSGQRKNRVRNFRYKSGEIILSSIVIIAFIFVGTVMWTKAKETNNKPSTSASTATERKKETPANILQSTKYWKVQNEENYYSFSNDKVRIIEHYFSLFTTNYTFKGDQLDIIYDSFNEADVPIEEIHSYQVKKNGSNLVLEPKLAEDKRLILEPHNEEIFPYSEEKIKNLKPAIDPELTKYASWTSSIKGNRQNSTLMFDGFLMKERIDGEEDWVTWTYEIEGNHLVVNYGGYTVSHDMYWDGDTIILWQVSNSLQKSDDKEEYKEEIVTILQPNK</sequence>
<dbReference type="Proteomes" id="UP000094068">
    <property type="component" value="Unassembled WGS sequence"/>
</dbReference>
<evidence type="ECO:0000313" key="3">
    <source>
        <dbReference type="Proteomes" id="UP000094068"/>
    </source>
</evidence>
<keyword evidence="1" id="KW-1133">Transmembrane helix</keyword>